<evidence type="ECO:0000313" key="1">
    <source>
        <dbReference type="EMBL" id="KAE8099836.1"/>
    </source>
</evidence>
<accession>A0A5N6RND4</accession>
<dbReference type="AlphaFoldDB" id="A0A5N6RND4"/>
<protein>
    <submittedName>
        <fullName evidence="1">Uncharacterized protein</fullName>
    </submittedName>
</protein>
<dbReference type="Proteomes" id="UP000327013">
    <property type="component" value="Chromosome 7"/>
</dbReference>
<keyword evidence="2" id="KW-1185">Reference proteome</keyword>
<sequence length="181" mass="20523">MMKKAKVAIGPTPPMNEIATIDGDDGFAWRFQSTSNQVRFLTKKFLGHKVIVERPILKKDFSFEELHFIPHDAPYCEEMGDLFGLMPWPHSWKGFPVKSIKLPKRVLPLVIISNLMPLVQHSVLSVDRAQLLYALLKNHKVDLASIIIDNIASISYAKTLNLCLGYSRVISKVLSHFPMPQ</sequence>
<gene>
    <name evidence="1" type="ORF">FH972_017785</name>
</gene>
<proteinExistence type="predicted"/>
<organism evidence="1 2">
    <name type="scientific">Carpinus fangiana</name>
    <dbReference type="NCBI Taxonomy" id="176857"/>
    <lineage>
        <taxon>Eukaryota</taxon>
        <taxon>Viridiplantae</taxon>
        <taxon>Streptophyta</taxon>
        <taxon>Embryophyta</taxon>
        <taxon>Tracheophyta</taxon>
        <taxon>Spermatophyta</taxon>
        <taxon>Magnoliopsida</taxon>
        <taxon>eudicotyledons</taxon>
        <taxon>Gunneridae</taxon>
        <taxon>Pentapetalae</taxon>
        <taxon>rosids</taxon>
        <taxon>fabids</taxon>
        <taxon>Fagales</taxon>
        <taxon>Betulaceae</taxon>
        <taxon>Carpinus</taxon>
    </lineage>
</organism>
<name>A0A5N6RND4_9ROSI</name>
<dbReference type="EMBL" id="CM017327">
    <property type="protein sequence ID" value="KAE8099836.1"/>
    <property type="molecule type" value="Genomic_DNA"/>
</dbReference>
<evidence type="ECO:0000313" key="2">
    <source>
        <dbReference type="Proteomes" id="UP000327013"/>
    </source>
</evidence>
<reference evidence="1 2" key="1">
    <citation type="submission" date="2019-06" db="EMBL/GenBank/DDBJ databases">
        <title>A chromosomal-level reference genome of Carpinus fangiana (Coryloideae, Betulaceae).</title>
        <authorList>
            <person name="Yang X."/>
            <person name="Wang Z."/>
            <person name="Zhang L."/>
            <person name="Hao G."/>
            <person name="Liu J."/>
            <person name="Yang Y."/>
        </authorList>
    </citation>
    <scope>NUCLEOTIDE SEQUENCE [LARGE SCALE GENOMIC DNA]</scope>
    <source>
        <strain evidence="1">Cfa_2016G</strain>
        <tissue evidence="1">Leaf</tissue>
    </source>
</reference>